<evidence type="ECO:0000313" key="3">
    <source>
        <dbReference type="WBParaSite" id="Csp11.Scaffold630.g20651.t1"/>
    </source>
</evidence>
<keyword evidence="1" id="KW-1133">Transmembrane helix</keyword>
<evidence type="ECO:0000256" key="1">
    <source>
        <dbReference type="SAM" id="Phobius"/>
    </source>
</evidence>
<name>A0A1I7UYM7_9PELO</name>
<feature type="transmembrane region" description="Helical" evidence="1">
    <location>
        <begin position="73"/>
        <end position="103"/>
    </location>
</feature>
<dbReference type="WBParaSite" id="Csp11.Scaffold630.g20651.t1">
    <property type="protein sequence ID" value="Csp11.Scaffold630.g20651.t1"/>
    <property type="gene ID" value="Csp11.Scaffold630.g20651"/>
</dbReference>
<dbReference type="AlphaFoldDB" id="A0A1I7UYM7"/>
<proteinExistence type="predicted"/>
<organism evidence="2 3">
    <name type="scientific">Caenorhabditis tropicalis</name>
    <dbReference type="NCBI Taxonomy" id="1561998"/>
    <lineage>
        <taxon>Eukaryota</taxon>
        <taxon>Metazoa</taxon>
        <taxon>Ecdysozoa</taxon>
        <taxon>Nematoda</taxon>
        <taxon>Chromadorea</taxon>
        <taxon>Rhabditida</taxon>
        <taxon>Rhabditina</taxon>
        <taxon>Rhabditomorpha</taxon>
        <taxon>Rhabditoidea</taxon>
        <taxon>Rhabditidae</taxon>
        <taxon>Peloderinae</taxon>
        <taxon>Caenorhabditis</taxon>
    </lineage>
</organism>
<protein>
    <submittedName>
        <fullName evidence="3">7TM_GPCR_Srx domain-containing protein</fullName>
    </submittedName>
</protein>
<feature type="transmembrane region" description="Helical" evidence="1">
    <location>
        <begin position="39"/>
        <end position="61"/>
    </location>
</feature>
<keyword evidence="1" id="KW-0472">Membrane</keyword>
<keyword evidence="1" id="KW-0812">Transmembrane</keyword>
<keyword evidence="2" id="KW-1185">Reference proteome</keyword>
<feature type="transmembrane region" description="Helical" evidence="1">
    <location>
        <begin position="9"/>
        <end position="27"/>
    </location>
</feature>
<reference evidence="3" key="1">
    <citation type="submission" date="2016-11" db="UniProtKB">
        <authorList>
            <consortium name="WormBaseParasite"/>
        </authorList>
    </citation>
    <scope>IDENTIFICATION</scope>
</reference>
<accession>A0A1I7UYM7</accession>
<evidence type="ECO:0000313" key="2">
    <source>
        <dbReference type="Proteomes" id="UP000095282"/>
    </source>
</evidence>
<dbReference type="Proteomes" id="UP000095282">
    <property type="component" value="Unplaced"/>
</dbReference>
<sequence length="158" mass="18094">MQVILLRGLVLLIEVIATPVAIISSFFTVDPDPEPACYFYGLLIRPIVAEVIVSILSLKVKKFDPKPNLRIDFIFLIILSTVLFLGHFTLPCLFICSVIIILFEVMHIGHIIDVTIVMRGGEKETNDTPKFRVRFVSKRFQNSLFYRIELKHKAIFES</sequence>